<keyword evidence="2 6" id="KW-0812">Transmembrane</keyword>
<feature type="region of interest" description="Disordered" evidence="5">
    <location>
        <begin position="1"/>
        <end position="26"/>
    </location>
</feature>
<feature type="transmembrane region" description="Helical" evidence="6">
    <location>
        <begin position="566"/>
        <end position="587"/>
    </location>
</feature>
<feature type="transmembrane region" description="Helical" evidence="6">
    <location>
        <begin position="536"/>
        <end position="554"/>
    </location>
</feature>
<evidence type="ECO:0000256" key="5">
    <source>
        <dbReference type="SAM" id="MobiDB-lite"/>
    </source>
</evidence>
<evidence type="ECO:0000256" key="6">
    <source>
        <dbReference type="SAM" id="Phobius"/>
    </source>
</evidence>
<evidence type="ECO:0000313" key="7">
    <source>
        <dbReference type="EMBL" id="KAF2832315.1"/>
    </source>
</evidence>
<dbReference type="SUPFAM" id="SSF144083">
    <property type="entry name" value="Magnesium transport protein CorA, transmembrane region"/>
    <property type="match status" value="1"/>
</dbReference>
<reference evidence="7" key="1">
    <citation type="journal article" date="2020" name="Stud. Mycol.">
        <title>101 Dothideomycetes genomes: a test case for predicting lifestyles and emergence of pathogens.</title>
        <authorList>
            <person name="Haridas S."/>
            <person name="Albert R."/>
            <person name="Binder M."/>
            <person name="Bloem J."/>
            <person name="Labutti K."/>
            <person name="Salamov A."/>
            <person name="Andreopoulos B."/>
            <person name="Baker S."/>
            <person name="Barry K."/>
            <person name="Bills G."/>
            <person name="Bluhm B."/>
            <person name="Cannon C."/>
            <person name="Castanera R."/>
            <person name="Culley D."/>
            <person name="Daum C."/>
            <person name="Ezra D."/>
            <person name="Gonzalez J."/>
            <person name="Henrissat B."/>
            <person name="Kuo A."/>
            <person name="Liang C."/>
            <person name="Lipzen A."/>
            <person name="Lutzoni F."/>
            <person name="Magnuson J."/>
            <person name="Mondo S."/>
            <person name="Nolan M."/>
            <person name="Ohm R."/>
            <person name="Pangilinan J."/>
            <person name="Park H.-J."/>
            <person name="Ramirez L."/>
            <person name="Alfaro M."/>
            <person name="Sun H."/>
            <person name="Tritt A."/>
            <person name="Yoshinaga Y."/>
            <person name="Zwiers L.-H."/>
            <person name="Turgeon B."/>
            <person name="Goodwin S."/>
            <person name="Spatafora J."/>
            <person name="Crous P."/>
            <person name="Grigoriev I."/>
        </authorList>
    </citation>
    <scope>NUCLEOTIDE SEQUENCE</scope>
    <source>
        <strain evidence="7">CBS 113818</strain>
    </source>
</reference>
<keyword evidence="4 6" id="KW-0472">Membrane</keyword>
<dbReference type="EMBL" id="MU006217">
    <property type="protein sequence ID" value="KAF2832315.1"/>
    <property type="molecule type" value="Genomic_DNA"/>
</dbReference>
<name>A0A6A7AIA1_9PLEO</name>
<dbReference type="Pfam" id="PF01544">
    <property type="entry name" value="CorA"/>
    <property type="match status" value="1"/>
</dbReference>
<organism evidence="7 8">
    <name type="scientific">Ophiobolus disseminans</name>
    <dbReference type="NCBI Taxonomy" id="1469910"/>
    <lineage>
        <taxon>Eukaryota</taxon>
        <taxon>Fungi</taxon>
        <taxon>Dikarya</taxon>
        <taxon>Ascomycota</taxon>
        <taxon>Pezizomycotina</taxon>
        <taxon>Dothideomycetes</taxon>
        <taxon>Pleosporomycetidae</taxon>
        <taxon>Pleosporales</taxon>
        <taxon>Pleosporineae</taxon>
        <taxon>Phaeosphaeriaceae</taxon>
        <taxon>Ophiobolus</taxon>
    </lineage>
</organism>
<sequence length="601" mass="69205">MTGTVTQKEKSTMPSTPSSHYSGPIKSSTVKRGAVWSSKILPPQEAGAILRDDYSHLGDAYNRNQESANEWEIKNAGIDNMPYLAHIKSLAPTWRTLRYLSDWMEVGTTPLRWTEMNEPDDPGERARRIEKTVVTFIEYQPAAQPKSQEIRSSAVLRDTLNSFSHEPHMEPPMRLLIVEDLSREVIEILGSRFDIDPMCFREQVDDYVWHNVRDPWAQPPSLMSSMKHRNWFRVRNMRLRYHETRKDFEAAWLEANGWNVQRRPDNDENQWNYSDKDGAVVSIMRTRTSVWVGKDKQCGNGTVGILFVDPTSTHGTPLWYDRSNWLPLPKMNATTHPGSTQSVSWYKDIINATRAFPWFEIADHHEINPQVLVKPILFTICAEWLIVCDYVRARLSQIERGLQMPRVFYAKGKGRPLKRLHMWRRQIPIFREMITETLEQAIPSAARLTSPNPASSVVPNSPLSTIDRRSIITDTRIINFDDVTGYEDIIPDFRRVLEAINDLQERVDRLTPIVTSEIGIQDSRRNLVEAHNSSRLTLLATIFVPLSLISSIYSMTEDISTMRTTVGWYFATAIPCTAIVMAALWFMKWKAEKNPPSEEDD</sequence>
<dbReference type="AlphaFoldDB" id="A0A6A7AIA1"/>
<proteinExistence type="predicted"/>
<dbReference type="InterPro" id="IPR002523">
    <property type="entry name" value="MgTranspt_CorA/ZnTranspt_ZntB"/>
</dbReference>
<gene>
    <name evidence="7" type="ORF">CC86DRAFT_340739</name>
</gene>
<dbReference type="Gene3D" id="1.20.58.340">
    <property type="entry name" value="Magnesium transport protein CorA, transmembrane region"/>
    <property type="match status" value="1"/>
</dbReference>
<evidence type="ECO:0000256" key="2">
    <source>
        <dbReference type="ARBA" id="ARBA00022692"/>
    </source>
</evidence>
<evidence type="ECO:0000256" key="3">
    <source>
        <dbReference type="ARBA" id="ARBA00022989"/>
    </source>
</evidence>
<dbReference type="InterPro" id="IPR045863">
    <property type="entry name" value="CorA_TM1_TM2"/>
</dbReference>
<keyword evidence="3 6" id="KW-1133">Transmembrane helix</keyword>
<evidence type="ECO:0008006" key="9">
    <source>
        <dbReference type="Google" id="ProtNLM"/>
    </source>
</evidence>
<dbReference type="GO" id="GO:0016020">
    <property type="term" value="C:membrane"/>
    <property type="evidence" value="ECO:0007669"/>
    <property type="project" value="UniProtKB-SubCell"/>
</dbReference>
<keyword evidence="8" id="KW-1185">Reference proteome</keyword>
<accession>A0A6A7AIA1</accession>
<comment type="subcellular location">
    <subcellularLocation>
        <location evidence="1">Membrane</location>
        <topology evidence="1">Multi-pass membrane protein</topology>
    </subcellularLocation>
</comment>
<dbReference type="OrthoDB" id="3231000at2759"/>
<evidence type="ECO:0000256" key="4">
    <source>
        <dbReference type="ARBA" id="ARBA00023136"/>
    </source>
</evidence>
<evidence type="ECO:0000256" key="1">
    <source>
        <dbReference type="ARBA" id="ARBA00004141"/>
    </source>
</evidence>
<dbReference type="GO" id="GO:0046873">
    <property type="term" value="F:metal ion transmembrane transporter activity"/>
    <property type="evidence" value="ECO:0007669"/>
    <property type="project" value="InterPro"/>
</dbReference>
<protein>
    <recommendedName>
        <fullName evidence="9">Cora-domain-containing protein</fullName>
    </recommendedName>
</protein>
<dbReference type="Proteomes" id="UP000799424">
    <property type="component" value="Unassembled WGS sequence"/>
</dbReference>
<evidence type="ECO:0000313" key="8">
    <source>
        <dbReference type="Proteomes" id="UP000799424"/>
    </source>
</evidence>